<protein>
    <recommendedName>
        <fullName evidence="1">Thiamine phosphate synthase/TenI domain-containing protein</fullName>
    </recommendedName>
</protein>
<dbReference type="Pfam" id="PF02581">
    <property type="entry name" value="TMP-TENI"/>
    <property type="match status" value="1"/>
</dbReference>
<dbReference type="CDD" id="cd00564">
    <property type="entry name" value="TMP_TenI"/>
    <property type="match status" value="1"/>
</dbReference>
<dbReference type="AlphaFoldDB" id="A0A7S2XEY2"/>
<feature type="domain" description="Thiamine phosphate synthase/TenI" evidence="1">
    <location>
        <begin position="21"/>
        <end position="207"/>
    </location>
</feature>
<proteinExistence type="predicted"/>
<reference evidence="2" key="1">
    <citation type="submission" date="2021-01" db="EMBL/GenBank/DDBJ databases">
        <authorList>
            <person name="Corre E."/>
            <person name="Pelletier E."/>
            <person name="Niang G."/>
            <person name="Scheremetjew M."/>
            <person name="Finn R."/>
            <person name="Kale V."/>
            <person name="Holt S."/>
            <person name="Cochrane G."/>
            <person name="Meng A."/>
            <person name="Brown T."/>
            <person name="Cohen L."/>
        </authorList>
    </citation>
    <scope>NUCLEOTIDE SEQUENCE</scope>
    <source>
        <strain evidence="2">CCMP622</strain>
    </source>
</reference>
<dbReference type="GO" id="GO:0009228">
    <property type="term" value="P:thiamine biosynthetic process"/>
    <property type="evidence" value="ECO:0007669"/>
    <property type="project" value="UniProtKB-KW"/>
</dbReference>
<gene>
    <name evidence="2" type="ORF">LSP00402_LOCUS17234</name>
</gene>
<organism evidence="2">
    <name type="scientific">Lotharella oceanica</name>
    <dbReference type="NCBI Taxonomy" id="641309"/>
    <lineage>
        <taxon>Eukaryota</taxon>
        <taxon>Sar</taxon>
        <taxon>Rhizaria</taxon>
        <taxon>Cercozoa</taxon>
        <taxon>Chlorarachniophyceae</taxon>
        <taxon>Lotharella</taxon>
    </lineage>
</organism>
<dbReference type="Gene3D" id="3.20.20.70">
    <property type="entry name" value="Aldolase class I"/>
    <property type="match status" value="1"/>
</dbReference>
<dbReference type="InterPro" id="IPR013785">
    <property type="entry name" value="Aldolase_TIM"/>
</dbReference>
<sequence length="233" mass="24771">MTTSRAFPRLLAVSPGTHLRPRDLRPLIQRLGARGLPAILLREPQLTDDEMKSLHATASDHIPLVIVHAKHPLAYSLSENIHIASPFSRGGAPAGWAAFERLADVRRNVKGVLGVSCHEPSEVAHAIEAGAEYATLSPVWETKKGLSLVGVDRYVHSSATTAEKDDRKPTSYFKSGCPPACLALGGATPERFGDLLAAGGHGIAFMGDLWSAGDDDAVEAKLTEFIQVAAAAI</sequence>
<evidence type="ECO:0000259" key="1">
    <source>
        <dbReference type="Pfam" id="PF02581"/>
    </source>
</evidence>
<dbReference type="SUPFAM" id="SSF51391">
    <property type="entry name" value="Thiamin phosphate synthase"/>
    <property type="match status" value="1"/>
</dbReference>
<dbReference type="InterPro" id="IPR022998">
    <property type="entry name" value="ThiamineP_synth_TenI"/>
</dbReference>
<dbReference type="EMBL" id="HBHP01027849">
    <property type="protein sequence ID" value="CAD9773243.1"/>
    <property type="molecule type" value="Transcribed_RNA"/>
</dbReference>
<dbReference type="InterPro" id="IPR036206">
    <property type="entry name" value="ThiamineP_synth_sf"/>
</dbReference>
<name>A0A7S2XEY2_9EUKA</name>
<accession>A0A7S2XEY2</accession>
<evidence type="ECO:0000313" key="2">
    <source>
        <dbReference type="EMBL" id="CAD9773243.1"/>
    </source>
</evidence>